<evidence type="ECO:0000313" key="2">
    <source>
        <dbReference type="Proteomes" id="UP000308600"/>
    </source>
</evidence>
<protein>
    <submittedName>
        <fullName evidence="1">Uncharacterized protein</fullName>
    </submittedName>
</protein>
<name>A0ACD3AEW0_9AGAR</name>
<evidence type="ECO:0000313" key="1">
    <source>
        <dbReference type="EMBL" id="TFK64137.1"/>
    </source>
</evidence>
<reference evidence="1 2" key="1">
    <citation type="journal article" date="2019" name="Nat. Ecol. Evol.">
        <title>Megaphylogeny resolves global patterns of mushroom evolution.</title>
        <authorList>
            <person name="Varga T."/>
            <person name="Krizsan K."/>
            <person name="Foldi C."/>
            <person name="Dima B."/>
            <person name="Sanchez-Garcia M."/>
            <person name="Sanchez-Ramirez S."/>
            <person name="Szollosi G.J."/>
            <person name="Szarkandi J.G."/>
            <person name="Papp V."/>
            <person name="Albert L."/>
            <person name="Andreopoulos W."/>
            <person name="Angelini C."/>
            <person name="Antonin V."/>
            <person name="Barry K.W."/>
            <person name="Bougher N.L."/>
            <person name="Buchanan P."/>
            <person name="Buyck B."/>
            <person name="Bense V."/>
            <person name="Catcheside P."/>
            <person name="Chovatia M."/>
            <person name="Cooper J."/>
            <person name="Damon W."/>
            <person name="Desjardin D."/>
            <person name="Finy P."/>
            <person name="Geml J."/>
            <person name="Haridas S."/>
            <person name="Hughes K."/>
            <person name="Justo A."/>
            <person name="Karasinski D."/>
            <person name="Kautmanova I."/>
            <person name="Kiss B."/>
            <person name="Kocsube S."/>
            <person name="Kotiranta H."/>
            <person name="LaButti K.M."/>
            <person name="Lechner B.E."/>
            <person name="Liimatainen K."/>
            <person name="Lipzen A."/>
            <person name="Lukacs Z."/>
            <person name="Mihaltcheva S."/>
            <person name="Morgado L.N."/>
            <person name="Niskanen T."/>
            <person name="Noordeloos M.E."/>
            <person name="Ohm R.A."/>
            <person name="Ortiz-Santana B."/>
            <person name="Ovrebo C."/>
            <person name="Racz N."/>
            <person name="Riley R."/>
            <person name="Savchenko A."/>
            <person name="Shiryaev A."/>
            <person name="Soop K."/>
            <person name="Spirin V."/>
            <person name="Szebenyi C."/>
            <person name="Tomsovsky M."/>
            <person name="Tulloss R.E."/>
            <person name="Uehling J."/>
            <person name="Grigoriev I.V."/>
            <person name="Vagvolgyi C."/>
            <person name="Papp T."/>
            <person name="Martin F.M."/>
            <person name="Miettinen O."/>
            <person name="Hibbett D.S."/>
            <person name="Nagy L.G."/>
        </authorList>
    </citation>
    <scope>NUCLEOTIDE SEQUENCE [LARGE SCALE GENOMIC DNA]</scope>
    <source>
        <strain evidence="1 2">NL-1719</strain>
    </source>
</reference>
<keyword evidence="2" id="KW-1185">Reference proteome</keyword>
<gene>
    <name evidence="1" type="ORF">BDN72DRAFT_284810</name>
</gene>
<organism evidence="1 2">
    <name type="scientific">Pluteus cervinus</name>
    <dbReference type="NCBI Taxonomy" id="181527"/>
    <lineage>
        <taxon>Eukaryota</taxon>
        <taxon>Fungi</taxon>
        <taxon>Dikarya</taxon>
        <taxon>Basidiomycota</taxon>
        <taxon>Agaricomycotina</taxon>
        <taxon>Agaricomycetes</taxon>
        <taxon>Agaricomycetidae</taxon>
        <taxon>Agaricales</taxon>
        <taxon>Pluteineae</taxon>
        <taxon>Pluteaceae</taxon>
        <taxon>Pluteus</taxon>
    </lineage>
</organism>
<sequence length="89" mass="10533">MAQSAVNERDLVCSENIMVNEDDSQESGHHFRSQKLLPIRRRCHGNIERRHAVQIAHEKSRHQHWRLFSFMNSFATRFGVVVLSIWFLC</sequence>
<accession>A0ACD3AEW0</accession>
<proteinExistence type="predicted"/>
<dbReference type="EMBL" id="ML208488">
    <property type="protein sequence ID" value="TFK64137.1"/>
    <property type="molecule type" value="Genomic_DNA"/>
</dbReference>
<dbReference type="Proteomes" id="UP000308600">
    <property type="component" value="Unassembled WGS sequence"/>
</dbReference>